<dbReference type="CDD" id="cd00171">
    <property type="entry name" value="Sec7"/>
    <property type="match status" value="1"/>
</dbReference>
<evidence type="ECO:0000256" key="6">
    <source>
        <dbReference type="ARBA" id="ARBA00022658"/>
    </source>
</evidence>
<gene>
    <name evidence="14" type="primary">CYTH2</name>
</gene>
<evidence type="ECO:0000256" key="12">
    <source>
        <dbReference type="SAM" id="MobiDB-lite"/>
    </source>
</evidence>
<dbReference type="FunFam" id="1.10.1000.11:FF:000002">
    <property type="entry name" value="Cytohesin 1"/>
    <property type="match status" value="1"/>
</dbReference>
<evidence type="ECO:0000256" key="8">
    <source>
        <dbReference type="ARBA" id="ARBA00023121"/>
    </source>
</evidence>
<keyword evidence="5" id="KW-0963">Cytoplasm</keyword>
<dbReference type="InterPro" id="IPR023394">
    <property type="entry name" value="Sec7_C_sf"/>
</dbReference>
<keyword evidence="15" id="KW-1185">Reference proteome</keyword>
<proteinExistence type="predicted"/>
<dbReference type="GeneTree" id="ENSGT00940000160074"/>
<dbReference type="FunFam" id="1.10.220.20:FF:000003">
    <property type="entry name" value="Cytohesin 1"/>
    <property type="match status" value="1"/>
</dbReference>
<dbReference type="Ensembl" id="ENSPTIT00000024989.1">
    <property type="protein sequence ID" value="ENSPTIP00000020639.1"/>
    <property type="gene ID" value="ENSPTIG00000018051.1"/>
</dbReference>
<evidence type="ECO:0000256" key="5">
    <source>
        <dbReference type="ARBA" id="ARBA00022490"/>
    </source>
</evidence>
<evidence type="ECO:0000256" key="4">
    <source>
        <dbReference type="ARBA" id="ARBA00022475"/>
    </source>
</evidence>
<dbReference type="GO" id="GO:0030426">
    <property type="term" value="C:growth cone"/>
    <property type="evidence" value="ECO:0007669"/>
    <property type="project" value="UniProtKB-SubCell"/>
</dbReference>
<dbReference type="SUPFAM" id="SSF48425">
    <property type="entry name" value="Sec7 domain"/>
    <property type="match status" value="1"/>
</dbReference>
<evidence type="ECO:0000256" key="1">
    <source>
        <dbReference type="ARBA" id="ARBA00004202"/>
    </source>
</evidence>
<evidence type="ECO:0000256" key="2">
    <source>
        <dbReference type="ARBA" id="ARBA00004496"/>
    </source>
</evidence>
<feature type="compositionally biased region" description="Basic and acidic residues" evidence="12">
    <location>
        <begin position="311"/>
        <end position="326"/>
    </location>
</feature>
<organism evidence="14 15">
    <name type="scientific">Panthera tigris altaica</name>
    <name type="common">Siberian tiger</name>
    <dbReference type="NCBI Taxonomy" id="74533"/>
    <lineage>
        <taxon>Eukaryota</taxon>
        <taxon>Metazoa</taxon>
        <taxon>Chordata</taxon>
        <taxon>Craniata</taxon>
        <taxon>Vertebrata</taxon>
        <taxon>Euteleostomi</taxon>
        <taxon>Mammalia</taxon>
        <taxon>Eutheria</taxon>
        <taxon>Laurasiatheria</taxon>
        <taxon>Carnivora</taxon>
        <taxon>Feliformia</taxon>
        <taxon>Felidae</taxon>
        <taxon>Pantherinae</taxon>
        <taxon>Panthera</taxon>
    </lineage>
</organism>
<dbReference type="GO" id="GO:0005737">
    <property type="term" value="C:cytoplasm"/>
    <property type="evidence" value="ECO:0007669"/>
    <property type="project" value="UniProtKB-SubCell"/>
</dbReference>
<keyword evidence="10" id="KW-0966">Cell projection</keyword>
<dbReference type="Proteomes" id="UP000675900">
    <property type="component" value="Unassembled WGS sequence"/>
</dbReference>
<dbReference type="Gene3D" id="1.10.1000.11">
    <property type="entry name" value="Arf Nucleotide-binding Site Opener,domain 2"/>
    <property type="match status" value="1"/>
</dbReference>
<dbReference type="GO" id="GO:0005085">
    <property type="term" value="F:guanyl-nucleotide exchange factor activity"/>
    <property type="evidence" value="ECO:0007669"/>
    <property type="project" value="UniProtKB-KW"/>
</dbReference>
<dbReference type="SMART" id="SM00222">
    <property type="entry name" value="Sec7"/>
    <property type="match status" value="1"/>
</dbReference>
<keyword evidence="4" id="KW-1003">Cell membrane</keyword>
<dbReference type="InterPro" id="IPR035999">
    <property type="entry name" value="Sec7_dom_sf"/>
</dbReference>
<protein>
    <submittedName>
        <fullName evidence="14">Cytohesin 2</fullName>
    </submittedName>
</protein>
<dbReference type="AlphaFoldDB" id="A0A8C9MBP9"/>
<evidence type="ECO:0000313" key="14">
    <source>
        <dbReference type="Ensembl" id="ENSPTIP00000020639.1"/>
    </source>
</evidence>
<comment type="subcellular location">
    <subcellularLocation>
        <location evidence="1">Cell membrane</location>
        <topology evidence="1">Peripheral membrane protein</topology>
    </subcellularLocation>
    <subcellularLocation>
        <location evidence="3">Cell projection</location>
        <location evidence="3">Growth cone</location>
    </subcellularLocation>
    <subcellularLocation>
        <location evidence="2">Cytoplasm</location>
    </subcellularLocation>
</comment>
<dbReference type="PROSITE" id="PS50190">
    <property type="entry name" value="SEC7"/>
    <property type="match status" value="1"/>
</dbReference>
<evidence type="ECO:0000256" key="3">
    <source>
        <dbReference type="ARBA" id="ARBA00004624"/>
    </source>
</evidence>
<evidence type="ECO:0000256" key="9">
    <source>
        <dbReference type="ARBA" id="ARBA00023136"/>
    </source>
</evidence>
<keyword evidence="6" id="KW-0344">Guanine-nucleotide releasing factor</keyword>
<dbReference type="Pfam" id="PF01369">
    <property type="entry name" value="Sec7"/>
    <property type="match status" value="1"/>
</dbReference>
<evidence type="ECO:0000313" key="15">
    <source>
        <dbReference type="Proteomes" id="UP000675900"/>
    </source>
</evidence>
<sequence>MDPGPPDLTPEERMELENIRRRKQELLVEIQRLREELSEAMSEVEGLEANEGSKTLQRNRKMAMGRKKFNMDPKKFLVENELLQNTPEEIARFLYKGEGLNKTAIGDYLGEREELNLAVLHAFVDLHEFTDLNLVQALRQFLWSFRLPGEAQKIDRMMEAFAQRYCLCNPGVFQSTDTCYVLSFAVIMLNTSLHNPNVRDKPGLERFVAMNRGINEGGGLRNLYDSIRNEPFKIPEDDGNDLTHTFFNPDREGWLLKLGTSPTDPATWCPLALRGQERGKPEVPQRLAPLQPHPGSGEASRFPAEDTEMLAAREKRISVKKKPEQP</sequence>
<reference evidence="14" key="1">
    <citation type="submission" date="2025-08" db="UniProtKB">
        <authorList>
            <consortium name="Ensembl"/>
        </authorList>
    </citation>
    <scope>IDENTIFICATION</scope>
</reference>
<dbReference type="InterPro" id="IPR000904">
    <property type="entry name" value="Sec7_dom"/>
</dbReference>
<reference evidence="14" key="2">
    <citation type="submission" date="2025-09" db="UniProtKB">
        <authorList>
            <consortium name="Ensembl"/>
        </authorList>
    </citation>
    <scope>IDENTIFICATION</scope>
</reference>
<dbReference type="GO" id="GO:0005886">
    <property type="term" value="C:plasma membrane"/>
    <property type="evidence" value="ECO:0007669"/>
    <property type="project" value="UniProtKB-SubCell"/>
</dbReference>
<keyword evidence="8" id="KW-0446">Lipid-binding</keyword>
<evidence type="ECO:0000256" key="7">
    <source>
        <dbReference type="ARBA" id="ARBA00023054"/>
    </source>
</evidence>
<feature type="coiled-coil region" evidence="11">
    <location>
        <begin position="16"/>
        <end position="50"/>
    </location>
</feature>
<name>A0A8C9MBP9_PANTA</name>
<keyword evidence="9" id="KW-0472">Membrane</keyword>
<dbReference type="GO" id="GO:0032012">
    <property type="term" value="P:regulation of ARF protein signal transduction"/>
    <property type="evidence" value="ECO:0007669"/>
    <property type="project" value="InterPro"/>
</dbReference>
<evidence type="ECO:0000256" key="11">
    <source>
        <dbReference type="SAM" id="Coils"/>
    </source>
</evidence>
<dbReference type="PANTHER" id="PTHR10663:SF343">
    <property type="entry name" value="CYTOHESIN-2"/>
    <property type="match status" value="1"/>
</dbReference>
<dbReference type="PANTHER" id="PTHR10663">
    <property type="entry name" value="GUANYL-NUCLEOTIDE EXCHANGE FACTOR"/>
    <property type="match status" value="1"/>
</dbReference>
<dbReference type="GO" id="GO:0008289">
    <property type="term" value="F:lipid binding"/>
    <property type="evidence" value="ECO:0007669"/>
    <property type="project" value="UniProtKB-KW"/>
</dbReference>
<feature type="domain" description="SEC7" evidence="13">
    <location>
        <begin position="51"/>
        <end position="230"/>
    </location>
</feature>
<evidence type="ECO:0000256" key="10">
    <source>
        <dbReference type="ARBA" id="ARBA00023273"/>
    </source>
</evidence>
<accession>A0A8C9MBP9</accession>
<keyword evidence="7 11" id="KW-0175">Coiled coil</keyword>
<evidence type="ECO:0000259" key="13">
    <source>
        <dbReference type="PROSITE" id="PS50190"/>
    </source>
</evidence>
<dbReference type="Gene3D" id="1.10.220.20">
    <property type="match status" value="1"/>
</dbReference>
<feature type="region of interest" description="Disordered" evidence="12">
    <location>
        <begin position="278"/>
        <end position="326"/>
    </location>
</feature>